<dbReference type="EMBL" id="CZAW01000008">
    <property type="protein sequence ID" value="CUP23125.1"/>
    <property type="molecule type" value="Genomic_DNA"/>
</dbReference>
<dbReference type="AlphaFoldDB" id="A0A174LMV9"/>
<evidence type="ECO:0000313" key="2">
    <source>
        <dbReference type="Proteomes" id="UP000095712"/>
    </source>
</evidence>
<dbReference type="Proteomes" id="UP000095712">
    <property type="component" value="Unassembled WGS sequence"/>
</dbReference>
<organism evidence="1 2">
    <name type="scientific">Blautia wexlerae</name>
    <dbReference type="NCBI Taxonomy" id="418240"/>
    <lineage>
        <taxon>Bacteria</taxon>
        <taxon>Bacillati</taxon>
        <taxon>Bacillota</taxon>
        <taxon>Clostridia</taxon>
        <taxon>Lachnospirales</taxon>
        <taxon>Lachnospiraceae</taxon>
        <taxon>Blautia</taxon>
    </lineage>
</organism>
<protein>
    <submittedName>
        <fullName evidence="1">Uncharacterized protein</fullName>
    </submittedName>
</protein>
<sequence>MISVMDVLMIFAGGFISAKVCDYVHELEREENEA</sequence>
<evidence type="ECO:0000313" key="1">
    <source>
        <dbReference type="EMBL" id="CUP23125.1"/>
    </source>
</evidence>
<gene>
    <name evidence="1" type="ORF">ERS852523_00956</name>
</gene>
<proteinExistence type="predicted"/>
<reference evidence="1 2" key="1">
    <citation type="submission" date="2015-09" db="EMBL/GenBank/DDBJ databases">
        <authorList>
            <consortium name="Pathogen Informatics"/>
        </authorList>
    </citation>
    <scope>NUCLEOTIDE SEQUENCE [LARGE SCALE GENOMIC DNA]</scope>
    <source>
        <strain evidence="1 2">2789STDY5834911</strain>
    </source>
</reference>
<name>A0A174LMV9_9FIRM</name>
<accession>A0A174LMV9</accession>